<reference evidence="1" key="1">
    <citation type="submission" date="2018-02" db="EMBL/GenBank/DDBJ databases">
        <title>Rhizophora mucronata_Transcriptome.</title>
        <authorList>
            <person name="Meera S.P."/>
            <person name="Sreeshan A."/>
            <person name="Augustine A."/>
        </authorList>
    </citation>
    <scope>NUCLEOTIDE SEQUENCE</scope>
    <source>
        <tissue evidence="1">Leaf</tissue>
    </source>
</reference>
<accession>A0A2P2JND3</accession>
<dbReference type="AlphaFoldDB" id="A0A2P2JND3"/>
<name>A0A2P2JND3_RHIMU</name>
<protein>
    <submittedName>
        <fullName evidence="1">Uncharacterized protein</fullName>
    </submittedName>
</protein>
<sequence>MQQVTKSRIILSSVRIPPDIMLKSNKYELQSCKTEELKENEIFSSN</sequence>
<organism evidence="1">
    <name type="scientific">Rhizophora mucronata</name>
    <name type="common">Asiatic mangrove</name>
    <dbReference type="NCBI Taxonomy" id="61149"/>
    <lineage>
        <taxon>Eukaryota</taxon>
        <taxon>Viridiplantae</taxon>
        <taxon>Streptophyta</taxon>
        <taxon>Embryophyta</taxon>
        <taxon>Tracheophyta</taxon>
        <taxon>Spermatophyta</taxon>
        <taxon>Magnoliopsida</taxon>
        <taxon>eudicotyledons</taxon>
        <taxon>Gunneridae</taxon>
        <taxon>Pentapetalae</taxon>
        <taxon>rosids</taxon>
        <taxon>fabids</taxon>
        <taxon>Malpighiales</taxon>
        <taxon>Rhizophoraceae</taxon>
        <taxon>Rhizophora</taxon>
    </lineage>
</organism>
<evidence type="ECO:0000313" key="1">
    <source>
        <dbReference type="EMBL" id="MBW94970.1"/>
    </source>
</evidence>
<dbReference type="EMBL" id="GGEC01014487">
    <property type="protein sequence ID" value="MBW94970.1"/>
    <property type="molecule type" value="Transcribed_RNA"/>
</dbReference>
<proteinExistence type="predicted"/>